<evidence type="ECO:0000313" key="1">
    <source>
        <dbReference type="EMBL" id="EYB90656.1"/>
    </source>
</evidence>
<sequence length="108" mass="12195">MDSNELQDHVSGACRRKSRLLSELMCEAHQISMVQQADPGFLPHSKSIPKLCQFKLNRRYKSYHPFTSGVSSFTLPTSFTCGDRRRSLRSRRQPAIVAIATIAGELWG</sequence>
<accession>A0A016SJY2</accession>
<reference evidence="2" key="1">
    <citation type="journal article" date="2015" name="Nat. Genet.">
        <title>The genome and transcriptome of the zoonotic hookworm Ancylostoma ceylanicum identify infection-specific gene families.</title>
        <authorList>
            <person name="Schwarz E.M."/>
            <person name="Hu Y."/>
            <person name="Antoshechkin I."/>
            <person name="Miller M.M."/>
            <person name="Sternberg P.W."/>
            <person name="Aroian R.V."/>
        </authorList>
    </citation>
    <scope>NUCLEOTIDE SEQUENCE</scope>
    <source>
        <strain evidence="2">HY135</strain>
    </source>
</reference>
<organism evidence="1 2">
    <name type="scientific">Ancylostoma ceylanicum</name>
    <dbReference type="NCBI Taxonomy" id="53326"/>
    <lineage>
        <taxon>Eukaryota</taxon>
        <taxon>Metazoa</taxon>
        <taxon>Ecdysozoa</taxon>
        <taxon>Nematoda</taxon>
        <taxon>Chromadorea</taxon>
        <taxon>Rhabditida</taxon>
        <taxon>Rhabditina</taxon>
        <taxon>Rhabditomorpha</taxon>
        <taxon>Strongyloidea</taxon>
        <taxon>Ancylostomatidae</taxon>
        <taxon>Ancylostomatinae</taxon>
        <taxon>Ancylostoma</taxon>
    </lineage>
</organism>
<gene>
    <name evidence="1" type="primary">Acey_s0217.g2410</name>
    <name evidence="1" type="ORF">Y032_0217g2410</name>
</gene>
<protein>
    <submittedName>
        <fullName evidence="1">Uncharacterized protein</fullName>
    </submittedName>
</protein>
<dbReference type="EMBL" id="JARK01001553">
    <property type="protein sequence ID" value="EYB90656.1"/>
    <property type="molecule type" value="Genomic_DNA"/>
</dbReference>
<name>A0A016SJY2_9BILA</name>
<dbReference type="Proteomes" id="UP000024635">
    <property type="component" value="Unassembled WGS sequence"/>
</dbReference>
<proteinExistence type="predicted"/>
<comment type="caution">
    <text evidence="1">The sequence shown here is derived from an EMBL/GenBank/DDBJ whole genome shotgun (WGS) entry which is preliminary data.</text>
</comment>
<dbReference type="AlphaFoldDB" id="A0A016SJY2"/>
<keyword evidence="2" id="KW-1185">Reference proteome</keyword>
<evidence type="ECO:0000313" key="2">
    <source>
        <dbReference type="Proteomes" id="UP000024635"/>
    </source>
</evidence>